<evidence type="ECO:0000259" key="4">
    <source>
        <dbReference type="PROSITE" id="PS50977"/>
    </source>
</evidence>
<sequence>MLSKFFNLEQEKQERILNAATKEFAEKNYANASTNEIVKQAGISKGLLFHYFKNKKELYLFLYDYYLELMVNDLFANIDLDEPDIFTKYRSITLIKFELMKKHPEMFNFIRLAFEEDSPDIKIELEKRNKDILTSSYSKLASSIDVSKFKEGIDIQKAMNIIFWSLEAFGYQKQEQTKDIPLDQLNLEDLLEEMDGYIEMLKLAFYK</sequence>
<dbReference type="SUPFAM" id="SSF48498">
    <property type="entry name" value="Tetracyclin repressor-like, C-terminal domain"/>
    <property type="match status" value="1"/>
</dbReference>
<proteinExistence type="predicted"/>
<dbReference type="PRINTS" id="PR00455">
    <property type="entry name" value="HTHTETR"/>
</dbReference>
<dbReference type="InterPro" id="IPR001647">
    <property type="entry name" value="HTH_TetR"/>
</dbReference>
<keyword evidence="6" id="KW-1185">Reference proteome</keyword>
<comment type="caution">
    <text evidence="5">The sequence shown here is derived from an EMBL/GenBank/DDBJ whole genome shotgun (WGS) entry which is preliminary data.</text>
</comment>
<accession>A0ABW4MSG0</accession>
<dbReference type="Pfam" id="PF00440">
    <property type="entry name" value="TetR_N"/>
    <property type="match status" value="1"/>
</dbReference>
<evidence type="ECO:0000256" key="1">
    <source>
        <dbReference type="ARBA" id="ARBA00022491"/>
    </source>
</evidence>
<evidence type="ECO:0000313" key="5">
    <source>
        <dbReference type="EMBL" id="MFD1780914.1"/>
    </source>
</evidence>
<evidence type="ECO:0000313" key="6">
    <source>
        <dbReference type="Proteomes" id="UP001597227"/>
    </source>
</evidence>
<organism evidence="5 6">
    <name type="scientific">Fredinandcohnia salidurans</name>
    <dbReference type="NCBI Taxonomy" id="2595041"/>
    <lineage>
        <taxon>Bacteria</taxon>
        <taxon>Bacillati</taxon>
        <taxon>Bacillota</taxon>
        <taxon>Bacilli</taxon>
        <taxon>Bacillales</taxon>
        <taxon>Bacillaceae</taxon>
        <taxon>Fredinandcohnia</taxon>
    </lineage>
</organism>
<dbReference type="PROSITE" id="PS50977">
    <property type="entry name" value="HTH_TETR_2"/>
    <property type="match status" value="1"/>
</dbReference>
<dbReference type="SUPFAM" id="SSF46689">
    <property type="entry name" value="Homeodomain-like"/>
    <property type="match status" value="1"/>
</dbReference>
<dbReference type="RefSeq" id="WP_388040741.1">
    <property type="nucleotide sequence ID" value="NZ_JBHUEK010000029.1"/>
</dbReference>
<dbReference type="Proteomes" id="UP001597227">
    <property type="component" value="Unassembled WGS sequence"/>
</dbReference>
<dbReference type="InterPro" id="IPR009057">
    <property type="entry name" value="Homeodomain-like_sf"/>
</dbReference>
<keyword evidence="1" id="KW-0678">Repressor</keyword>
<dbReference type="InterPro" id="IPR050624">
    <property type="entry name" value="HTH-type_Tx_Regulator"/>
</dbReference>
<feature type="DNA-binding region" description="H-T-H motif" evidence="3">
    <location>
        <begin position="33"/>
        <end position="52"/>
    </location>
</feature>
<dbReference type="Gene3D" id="1.10.357.10">
    <property type="entry name" value="Tetracycline Repressor, domain 2"/>
    <property type="match status" value="1"/>
</dbReference>
<keyword evidence="2 3" id="KW-0238">DNA-binding</keyword>
<evidence type="ECO:0000256" key="3">
    <source>
        <dbReference type="PROSITE-ProRule" id="PRU00335"/>
    </source>
</evidence>
<reference evidence="6" key="1">
    <citation type="journal article" date="2019" name="Int. J. Syst. Evol. Microbiol.">
        <title>The Global Catalogue of Microorganisms (GCM) 10K type strain sequencing project: providing services to taxonomists for standard genome sequencing and annotation.</title>
        <authorList>
            <consortium name="The Broad Institute Genomics Platform"/>
            <consortium name="The Broad Institute Genome Sequencing Center for Infectious Disease"/>
            <person name="Wu L."/>
            <person name="Ma J."/>
        </authorList>
    </citation>
    <scope>NUCLEOTIDE SEQUENCE [LARGE SCALE GENOMIC DNA]</scope>
    <source>
        <strain evidence="6">CCUG 15531</strain>
    </source>
</reference>
<evidence type="ECO:0000256" key="2">
    <source>
        <dbReference type="ARBA" id="ARBA00023125"/>
    </source>
</evidence>
<dbReference type="InterPro" id="IPR036271">
    <property type="entry name" value="Tet_transcr_reg_TetR-rel_C_sf"/>
</dbReference>
<name>A0ABW4MSG0_9BACI</name>
<dbReference type="Gene3D" id="1.10.10.60">
    <property type="entry name" value="Homeodomain-like"/>
    <property type="match status" value="1"/>
</dbReference>
<feature type="domain" description="HTH tetR-type" evidence="4">
    <location>
        <begin position="10"/>
        <end position="70"/>
    </location>
</feature>
<dbReference type="EMBL" id="JBHUEK010000029">
    <property type="protein sequence ID" value="MFD1780914.1"/>
    <property type="molecule type" value="Genomic_DNA"/>
</dbReference>
<protein>
    <submittedName>
        <fullName evidence="5">TetR/AcrR family transcriptional regulator</fullName>
    </submittedName>
</protein>
<gene>
    <name evidence="5" type="ORF">ACFSFW_19870</name>
</gene>
<dbReference type="PANTHER" id="PTHR43479">
    <property type="entry name" value="ACREF/ENVCD OPERON REPRESSOR-RELATED"/>
    <property type="match status" value="1"/>
</dbReference>
<dbReference type="PANTHER" id="PTHR43479:SF11">
    <property type="entry name" value="ACREF_ENVCD OPERON REPRESSOR-RELATED"/>
    <property type="match status" value="1"/>
</dbReference>